<feature type="compositionally biased region" description="Basic and acidic residues" evidence="1">
    <location>
        <begin position="1053"/>
        <end position="1079"/>
    </location>
</feature>
<dbReference type="Proteomes" id="UP000492821">
    <property type="component" value="Unassembled WGS sequence"/>
</dbReference>
<dbReference type="WBParaSite" id="Pan_g5870.t1">
    <property type="protein sequence ID" value="Pan_g5870.t1"/>
    <property type="gene ID" value="Pan_g5870"/>
</dbReference>
<feature type="compositionally biased region" description="Basic and acidic residues" evidence="1">
    <location>
        <begin position="772"/>
        <end position="789"/>
    </location>
</feature>
<organism evidence="2 3">
    <name type="scientific">Panagrellus redivivus</name>
    <name type="common">Microworm</name>
    <dbReference type="NCBI Taxonomy" id="6233"/>
    <lineage>
        <taxon>Eukaryota</taxon>
        <taxon>Metazoa</taxon>
        <taxon>Ecdysozoa</taxon>
        <taxon>Nematoda</taxon>
        <taxon>Chromadorea</taxon>
        <taxon>Rhabditida</taxon>
        <taxon>Tylenchina</taxon>
        <taxon>Panagrolaimomorpha</taxon>
        <taxon>Panagrolaimoidea</taxon>
        <taxon>Panagrolaimidae</taxon>
        <taxon>Panagrellus</taxon>
    </lineage>
</organism>
<name>A0A7E5A069_PANRE</name>
<sequence length="1320" mass="147135">MVGPTCNTWNMFVGSMLSHKAPQNVLGNSQQQTSSSYTSNVQNVLQLNNGSTQKAAISVKLTDDCLQNLQMAARSGYPVLVHVNKTEIIIEIKQSPSSSLKFYCFLQKEPGIAFQALQKTGNAYNDIAHIPMRAQVKPTQQTLTMGCKKIQQGLKLRERESNKCRTQMLPGPVKPGDRNALNGVKQIGSRVPIGNNTNNAGMRNGSNAATPFPASLVPSKSLAAASESSRDLRDCSLRIRVIHYIAANRFHTQDEIVEQIMSEGLPRNVPIESARRKIREIICEVAVEYNDPPRITLDPKYFREVDINWSFYDSADRENAKRVLSKTEVAVGSNFAPTRASRRAPMVAPRRKRDNVTPTMSNSTTTSPDLASDGSNCSTPSPSGPSVMSVDSGYSPSSCEKRKISLTELSRIPEDDAFALPPAKRRLIDSEPMNKLHTYYSSPTHKAETTLSPLMSDPKAESKSAFVGNGSTPSSAEKNDHVVAAMDTSTDIGSSQSSTNNDDTDRSPVAYGNSQKAIDTNSQRADVTGLLRSSSSNAVIVDEKSKNDLFTPSRSHQHHSDKDRMKEDRTKEKKDKEQRRADRQREKAEKERLKAEQNQSNPDKERARLEKERRKAEKREREKAAKEEAKATIQQEKFMDLAEQSLQHSKAKEERKRAKEAERAKKLLETTPVNDSKPAESEFKIKLSKADKKQLKDDRKSHESKKLTTPVKPVDTVVKDIVAPVDNSVKDIAPITKGVKDIPPADKPLKDIATVDKTIKDAKPEKGHRKDKIKEKKDTTIEKSPKDLKQSAGPEKVPKPSSKSDKVKPEKDRKAEKRSKPRSESENLVKSSKIDSPDLKQSLGRPSEKPERSNFASRPTSTLENFPSRSASSQRTPMRADPSPVGKLLKSAEKFDKSGTTTPEKSSRSERPEKDRSERKKEKQRLAELAQSNSTPAPLPSGTTTPEKTSRSERPEKERSEKKKEKQRLAELAQPNPTSVPTPPTDDKSKHKERSKSERRSKESSRVPLSRSSMAMPGTPESRNSTKPEKLEKTFKLHKSSSEATLTPKKSHSKDEKSDKTLPKSERRSDRDYASDASKRHTNGADRSTTHNAPKPSAGGNTDAVIKKHAVDGNKPTFNSPFSAKTLKEADKPQNAPAFPNRAAPVVKKPVHEVKPLIIQPAAKLSKPIVREIKQAPSKPTTPLSEGSPNVDKLPLSELLKIMSDPVKPSKRYEDKYPVLRTPSEAKIYSEHEVEYYKLYEKSYNSLVNVQRDLSVYVERMNKATSSEERKILEDKIRKYAGNCLHDETFNNQRKTVANMTNAIQVLRSRLEEFYGPDQS</sequence>
<feature type="compositionally biased region" description="Basic and acidic residues" evidence="1">
    <location>
        <begin position="985"/>
        <end position="1005"/>
    </location>
</feature>
<feature type="compositionally biased region" description="Polar residues" evidence="1">
    <location>
        <begin position="373"/>
        <end position="386"/>
    </location>
</feature>
<feature type="region of interest" description="Disordered" evidence="1">
    <location>
        <begin position="729"/>
        <end position="1144"/>
    </location>
</feature>
<feature type="region of interest" description="Disordered" evidence="1">
    <location>
        <begin position="335"/>
        <end position="398"/>
    </location>
</feature>
<feature type="compositionally biased region" description="Basic and acidic residues" evidence="1">
    <location>
        <begin position="677"/>
        <end position="706"/>
    </location>
</feature>
<accession>A0A7E5A069</accession>
<feature type="compositionally biased region" description="Basic and acidic residues" evidence="1">
    <location>
        <begin position="821"/>
        <end position="838"/>
    </location>
</feature>
<evidence type="ECO:0000256" key="1">
    <source>
        <dbReference type="SAM" id="MobiDB-lite"/>
    </source>
</evidence>
<reference evidence="2" key="1">
    <citation type="journal article" date="2013" name="Genetics">
        <title>The draft genome and transcriptome of Panagrellus redivivus are shaped by the harsh demands of a free-living lifestyle.</title>
        <authorList>
            <person name="Srinivasan J."/>
            <person name="Dillman A.R."/>
            <person name="Macchietto M.G."/>
            <person name="Heikkinen L."/>
            <person name="Lakso M."/>
            <person name="Fracchia K.M."/>
            <person name="Antoshechkin I."/>
            <person name="Mortazavi A."/>
            <person name="Wong G."/>
            <person name="Sternberg P.W."/>
        </authorList>
    </citation>
    <scope>NUCLEOTIDE SEQUENCE [LARGE SCALE GENOMIC DNA]</scope>
    <source>
        <strain evidence="2">MT8872</strain>
    </source>
</reference>
<feature type="compositionally biased region" description="Polar residues" evidence="1">
    <location>
        <begin position="930"/>
        <end position="946"/>
    </location>
</feature>
<evidence type="ECO:0000313" key="2">
    <source>
        <dbReference type="Proteomes" id="UP000492821"/>
    </source>
</evidence>
<feature type="compositionally biased region" description="Basic and acidic residues" evidence="1">
    <location>
        <begin position="948"/>
        <end position="969"/>
    </location>
</feature>
<evidence type="ECO:0000313" key="3">
    <source>
        <dbReference type="WBParaSite" id="Pan_g5870.t1"/>
    </source>
</evidence>
<feature type="compositionally biased region" description="Basic and acidic residues" evidence="1">
    <location>
        <begin position="1024"/>
        <end position="1035"/>
    </location>
</feature>
<feature type="compositionally biased region" description="Basic and acidic residues" evidence="1">
    <location>
        <begin position="738"/>
        <end position="765"/>
    </location>
</feature>
<feature type="region of interest" description="Disordered" evidence="1">
    <location>
        <begin position="444"/>
        <end position="712"/>
    </location>
</feature>
<feature type="compositionally biased region" description="Basic and acidic residues" evidence="1">
    <location>
        <begin position="796"/>
        <end position="815"/>
    </location>
</feature>
<keyword evidence="2" id="KW-1185">Reference proteome</keyword>
<protein>
    <submittedName>
        <fullName evidence="3">ELL domain-containing protein</fullName>
    </submittedName>
</protein>
<dbReference type="InterPro" id="IPR042065">
    <property type="entry name" value="E3_ELL-like"/>
</dbReference>
<feature type="compositionally biased region" description="Basic and acidic residues" evidence="1">
    <location>
        <begin position="905"/>
        <end position="926"/>
    </location>
</feature>
<feature type="compositionally biased region" description="Polar residues" evidence="1">
    <location>
        <begin position="444"/>
        <end position="453"/>
    </location>
</feature>
<reference evidence="3" key="2">
    <citation type="submission" date="2020-10" db="UniProtKB">
        <authorList>
            <consortium name="WormBaseParasite"/>
        </authorList>
    </citation>
    <scope>IDENTIFICATION</scope>
</reference>
<feature type="compositionally biased region" description="Basic and acidic residues" evidence="1">
    <location>
        <begin position="602"/>
        <end position="630"/>
    </location>
</feature>
<dbReference type="Gene3D" id="1.10.10.2670">
    <property type="entry name" value="E3 ubiquitin-protein ligase"/>
    <property type="match status" value="1"/>
</dbReference>
<feature type="compositionally biased region" description="Polar residues" evidence="1">
    <location>
        <begin position="512"/>
        <end position="538"/>
    </location>
</feature>
<feature type="compositionally biased region" description="Basic and acidic residues" evidence="1">
    <location>
        <begin position="558"/>
        <end position="595"/>
    </location>
</feature>
<feature type="compositionally biased region" description="Low complexity" evidence="1">
    <location>
        <begin position="357"/>
        <end position="368"/>
    </location>
</feature>
<feature type="compositionally biased region" description="Polar residues" evidence="1">
    <location>
        <begin position="854"/>
        <end position="876"/>
    </location>
</feature>
<feature type="compositionally biased region" description="Basic and acidic residues" evidence="1">
    <location>
        <begin position="650"/>
        <end position="668"/>
    </location>
</feature>
<dbReference type="InterPro" id="IPR036390">
    <property type="entry name" value="WH_DNA-bd_sf"/>
</dbReference>
<dbReference type="SUPFAM" id="SSF46785">
    <property type="entry name" value="Winged helix' DNA-binding domain"/>
    <property type="match status" value="1"/>
</dbReference>
<proteinExistence type="predicted"/>